<evidence type="ECO:0000313" key="2">
    <source>
        <dbReference type="EMBL" id="CAD7228449.1"/>
    </source>
</evidence>
<dbReference type="GO" id="GO:0006334">
    <property type="term" value="P:nucleosome assembly"/>
    <property type="evidence" value="ECO:0007669"/>
    <property type="project" value="InterPro"/>
</dbReference>
<dbReference type="AlphaFoldDB" id="A0A7R8ZR28"/>
<dbReference type="EMBL" id="OB661541">
    <property type="protein sequence ID" value="CAD7228449.1"/>
    <property type="molecule type" value="Genomic_DNA"/>
</dbReference>
<dbReference type="InterPro" id="IPR005818">
    <property type="entry name" value="Histone_H1/H5_H15"/>
</dbReference>
<proteinExistence type="predicted"/>
<organism evidence="2">
    <name type="scientific">Cyprideis torosa</name>
    <dbReference type="NCBI Taxonomy" id="163714"/>
    <lineage>
        <taxon>Eukaryota</taxon>
        <taxon>Metazoa</taxon>
        <taxon>Ecdysozoa</taxon>
        <taxon>Arthropoda</taxon>
        <taxon>Crustacea</taxon>
        <taxon>Oligostraca</taxon>
        <taxon>Ostracoda</taxon>
        <taxon>Podocopa</taxon>
        <taxon>Podocopida</taxon>
        <taxon>Cytherocopina</taxon>
        <taxon>Cytheroidea</taxon>
        <taxon>Cytherideidae</taxon>
        <taxon>Cyprideis</taxon>
    </lineage>
</organism>
<name>A0A7R8ZR28_9CRUS</name>
<dbReference type="GO" id="GO:0003677">
    <property type="term" value="F:DNA binding"/>
    <property type="evidence" value="ECO:0007669"/>
    <property type="project" value="InterPro"/>
</dbReference>
<protein>
    <recommendedName>
        <fullName evidence="1">H15 domain-containing protein</fullName>
    </recommendedName>
</protein>
<feature type="domain" description="H15" evidence="1">
    <location>
        <begin position="9"/>
        <end position="62"/>
    </location>
</feature>
<dbReference type="Pfam" id="PF00538">
    <property type="entry name" value="Linker_histone"/>
    <property type="match status" value="1"/>
</dbReference>
<dbReference type="GO" id="GO:0000786">
    <property type="term" value="C:nucleosome"/>
    <property type="evidence" value="ECO:0007669"/>
    <property type="project" value="InterPro"/>
</dbReference>
<sequence length="205" mass="23316">MATAFNFDYKEMVLEVLKENKDGTGVTYAQIQEQLKKAHGLEGDAQLMEALWELVDNGEIKSDTANVTAAKFTLPDDAKSESSASKNFLSGSSDRPPSHFTVYSYDLEPTPILVTMDETCVSKEDCRIAVEHISRRRQRVMWGLVKIEMNLESKRQREDQCDAEYMDSLQDEVELKINVEQQILQLDVEPDPLSKEHRNNILSIS</sequence>
<reference evidence="2" key="1">
    <citation type="submission" date="2020-11" db="EMBL/GenBank/DDBJ databases">
        <authorList>
            <person name="Tran Van P."/>
        </authorList>
    </citation>
    <scope>NUCLEOTIDE SEQUENCE</scope>
</reference>
<dbReference type="Gene3D" id="1.10.10.10">
    <property type="entry name" value="Winged helix-like DNA-binding domain superfamily/Winged helix DNA-binding domain"/>
    <property type="match status" value="1"/>
</dbReference>
<accession>A0A7R8ZR28</accession>
<dbReference type="InterPro" id="IPR036388">
    <property type="entry name" value="WH-like_DNA-bd_sf"/>
</dbReference>
<evidence type="ECO:0000259" key="1">
    <source>
        <dbReference type="Pfam" id="PF00538"/>
    </source>
</evidence>
<gene>
    <name evidence="2" type="ORF">CTOB1V02_LOCUS6332</name>
</gene>